<dbReference type="PANTHER" id="PTHR31089:SF75">
    <property type="entry name" value="CYCLIC DOF FACTOR 2"/>
    <property type="match status" value="1"/>
</dbReference>
<dbReference type="EMBL" id="PYDT01000004">
    <property type="protein sequence ID" value="THU62962.1"/>
    <property type="molecule type" value="Genomic_DNA"/>
</dbReference>
<dbReference type="GO" id="GO:0003700">
    <property type="term" value="F:DNA-binding transcription factor activity"/>
    <property type="evidence" value="ECO:0007669"/>
    <property type="project" value="InterPro"/>
</dbReference>
<feature type="region of interest" description="Disordered" evidence="1">
    <location>
        <begin position="25"/>
        <end position="78"/>
    </location>
</feature>
<gene>
    <name evidence="2" type="ORF">C4D60_Mb01t10670</name>
</gene>
<feature type="compositionally biased region" description="Basic and acidic residues" evidence="1">
    <location>
        <begin position="48"/>
        <end position="65"/>
    </location>
</feature>
<evidence type="ECO:0008006" key="4">
    <source>
        <dbReference type="Google" id="ProtNLM"/>
    </source>
</evidence>
<dbReference type="PANTHER" id="PTHR31089">
    <property type="entry name" value="CYCLIC DOF FACTOR 2"/>
    <property type="match status" value="1"/>
</dbReference>
<dbReference type="Proteomes" id="UP000317650">
    <property type="component" value="Chromosome 1"/>
</dbReference>
<dbReference type="InterPro" id="IPR045174">
    <property type="entry name" value="Dof"/>
</dbReference>
<comment type="caution">
    <text evidence="2">The sequence shown here is derived from an EMBL/GenBank/DDBJ whole genome shotgun (WGS) entry which is preliminary data.</text>
</comment>
<protein>
    <recommendedName>
        <fullName evidence="4">Dof-type domain-containing protein</fullName>
    </recommendedName>
</protein>
<feature type="compositionally biased region" description="Basic and acidic residues" evidence="1">
    <location>
        <begin position="25"/>
        <end position="37"/>
    </location>
</feature>
<evidence type="ECO:0000313" key="2">
    <source>
        <dbReference type="EMBL" id="THU62962.1"/>
    </source>
</evidence>
<accession>A0A4S8JNQ8</accession>
<evidence type="ECO:0000313" key="3">
    <source>
        <dbReference type="Proteomes" id="UP000317650"/>
    </source>
</evidence>
<proteinExistence type="predicted"/>
<dbReference type="AlphaFoldDB" id="A0A4S8JNQ8"/>
<reference evidence="2 3" key="1">
    <citation type="journal article" date="2019" name="Nat. Plants">
        <title>Genome sequencing of Musa balbisiana reveals subgenome evolution and function divergence in polyploid bananas.</title>
        <authorList>
            <person name="Yao X."/>
        </authorList>
    </citation>
    <scope>NUCLEOTIDE SEQUENCE [LARGE SCALE GENOMIC DNA]</scope>
    <source>
        <strain evidence="3">cv. DH-PKW</strain>
        <tissue evidence="2">Leaves</tissue>
    </source>
</reference>
<sequence length="95" mass="10640">MSERGDAAIKLFGNCITLQCGGDEEKALRSKDFREEETAPESPDSQETNEHESTRNSTPDERRSEAGSWKKKAAKKPEKIVPCLRCGSPDTKFCY</sequence>
<dbReference type="GO" id="GO:0003677">
    <property type="term" value="F:DNA binding"/>
    <property type="evidence" value="ECO:0007669"/>
    <property type="project" value="TreeGrafter"/>
</dbReference>
<keyword evidence="3" id="KW-1185">Reference proteome</keyword>
<name>A0A4S8JNQ8_MUSBA</name>
<evidence type="ECO:0000256" key="1">
    <source>
        <dbReference type="SAM" id="MobiDB-lite"/>
    </source>
</evidence>
<organism evidence="2 3">
    <name type="scientific">Musa balbisiana</name>
    <name type="common">Banana</name>
    <dbReference type="NCBI Taxonomy" id="52838"/>
    <lineage>
        <taxon>Eukaryota</taxon>
        <taxon>Viridiplantae</taxon>
        <taxon>Streptophyta</taxon>
        <taxon>Embryophyta</taxon>
        <taxon>Tracheophyta</taxon>
        <taxon>Spermatophyta</taxon>
        <taxon>Magnoliopsida</taxon>
        <taxon>Liliopsida</taxon>
        <taxon>Zingiberales</taxon>
        <taxon>Musaceae</taxon>
        <taxon>Musa</taxon>
    </lineage>
</organism>